<dbReference type="InParanoid" id="A0A545AN82"/>
<dbReference type="AlphaFoldDB" id="A0A545AN82"/>
<keyword evidence="3" id="KW-0731">Sigma factor</keyword>
<dbReference type="GO" id="GO:0016987">
    <property type="term" value="F:sigma factor activity"/>
    <property type="evidence" value="ECO:0007669"/>
    <property type="project" value="UniProtKB-KW"/>
</dbReference>
<name>A0A545AN82_9ACTN</name>
<dbReference type="SUPFAM" id="SSF88659">
    <property type="entry name" value="Sigma3 and sigma4 domains of RNA polymerase sigma factors"/>
    <property type="match status" value="1"/>
</dbReference>
<accession>A0A545AN82</accession>
<feature type="domain" description="RNA polymerase sigma-70 region 2" evidence="5">
    <location>
        <begin position="16"/>
        <end position="84"/>
    </location>
</feature>
<dbReference type="Gene3D" id="1.10.10.10">
    <property type="entry name" value="Winged helix-like DNA-binding domain superfamily/Winged helix DNA-binding domain"/>
    <property type="match status" value="1"/>
</dbReference>
<dbReference type="GO" id="GO:0006352">
    <property type="term" value="P:DNA-templated transcription initiation"/>
    <property type="evidence" value="ECO:0007669"/>
    <property type="project" value="InterPro"/>
</dbReference>
<proteinExistence type="inferred from homology"/>
<dbReference type="CDD" id="cd06171">
    <property type="entry name" value="Sigma70_r4"/>
    <property type="match status" value="1"/>
</dbReference>
<evidence type="ECO:0000256" key="3">
    <source>
        <dbReference type="ARBA" id="ARBA00023082"/>
    </source>
</evidence>
<dbReference type="Gene3D" id="1.10.1740.10">
    <property type="match status" value="1"/>
</dbReference>
<evidence type="ECO:0000259" key="5">
    <source>
        <dbReference type="Pfam" id="PF04542"/>
    </source>
</evidence>
<dbReference type="InterPro" id="IPR013325">
    <property type="entry name" value="RNA_pol_sigma_r2"/>
</dbReference>
<dbReference type="InterPro" id="IPR036388">
    <property type="entry name" value="WH-like_DNA-bd_sf"/>
</dbReference>
<dbReference type="InterPro" id="IPR013249">
    <property type="entry name" value="RNA_pol_sigma70_r4_t2"/>
</dbReference>
<evidence type="ECO:0000313" key="8">
    <source>
        <dbReference type="Proteomes" id="UP000317982"/>
    </source>
</evidence>
<keyword evidence="8" id="KW-1185">Reference proteome</keyword>
<dbReference type="GO" id="GO:0003677">
    <property type="term" value="F:DNA binding"/>
    <property type="evidence" value="ECO:0007669"/>
    <property type="project" value="InterPro"/>
</dbReference>
<evidence type="ECO:0000256" key="4">
    <source>
        <dbReference type="ARBA" id="ARBA00023163"/>
    </source>
</evidence>
<dbReference type="InterPro" id="IPR013324">
    <property type="entry name" value="RNA_pol_sigma_r3/r4-like"/>
</dbReference>
<dbReference type="Pfam" id="PF04542">
    <property type="entry name" value="Sigma70_r2"/>
    <property type="match status" value="1"/>
</dbReference>
<dbReference type="SUPFAM" id="SSF88946">
    <property type="entry name" value="Sigma2 domain of RNA polymerase sigma factors"/>
    <property type="match status" value="1"/>
</dbReference>
<sequence length="180" mass="19935">MRERVRAGDSAAFGELFDSAARPVYNHAYRLLGDWTGAEDAVSLTFLEAWRCRERIDAEGGTLLPWLLGIATNVVRNTARARRRHAAALARLPRVPAEPDFAEALVGHLDDLDQWRAVRAALETLRRPEREVVALCVYAGLDYAATAEALGIPIGTVRSRLSRARAHLRDTVAPARQEAR</sequence>
<evidence type="ECO:0000313" key="7">
    <source>
        <dbReference type="EMBL" id="TQS42733.1"/>
    </source>
</evidence>
<comment type="caution">
    <text evidence="7">The sequence shown here is derived from an EMBL/GenBank/DDBJ whole genome shotgun (WGS) entry which is preliminary data.</text>
</comment>
<dbReference type="OrthoDB" id="5518337at2"/>
<protein>
    <submittedName>
        <fullName evidence="7">RNA polymerase sigma factor</fullName>
    </submittedName>
</protein>
<keyword evidence="2" id="KW-0805">Transcription regulation</keyword>
<evidence type="ECO:0000259" key="6">
    <source>
        <dbReference type="Pfam" id="PF08281"/>
    </source>
</evidence>
<dbReference type="Proteomes" id="UP000317982">
    <property type="component" value="Unassembled WGS sequence"/>
</dbReference>
<evidence type="ECO:0000256" key="1">
    <source>
        <dbReference type="ARBA" id="ARBA00010641"/>
    </source>
</evidence>
<evidence type="ECO:0000256" key="2">
    <source>
        <dbReference type="ARBA" id="ARBA00023015"/>
    </source>
</evidence>
<dbReference type="InterPro" id="IPR014284">
    <property type="entry name" value="RNA_pol_sigma-70_dom"/>
</dbReference>
<feature type="domain" description="RNA polymerase sigma factor 70 region 4 type 2" evidence="6">
    <location>
        <begin position="116"/>
        <end position="168"/>
    </location>
</feature>
<dbReference type="InterPro" id="IPR007627">
    <property type="entry name" value="RNA_pol_sigma70_r2"/>
</dbReference>
<dbReference type="InterPro" id="IPR039425">
    <property type="entry name" value="RNA_pol_sigma-70-like"/>
</dbReference>
<reference evidence="7 8" key="1">
    <citation type="submission" date="2019-07" db="EMBL/GenBank/DDBJ databases">
        <title>Cryptosporangium phraense sp. nov., isolated from plant litter.</title>
        <authorList>
            <person name="Suriyachadkun C."/>
        </authorList>
    </citation>
    <scope>NUCLEOTIDE SEQUENCE [LARGE SCALE GENOMIC DNA]</scope>
    <source>
        <strain evidence="7 8">A-T 5661</strain>
    </source>
</reference>
<dbReference type="Pfam" id="PF08281">
    <property type="entry name" value="Sigma70_r4_2"/>
    <property type="match status" value="1"/>
</dbReference>
<dbReference type="NCBIfam" id="TIGR02937">
    <property type="entry name" value="sigma70-ECF"/>
    <property type="match status" value="1"/>
</dbReference>
<comment type="similarity">
    <text evidence="1">Belongs to the sigma-70 factor family. ECF subfamily.</text>
</comment>
<keyword evidence="4" id="KW-0804">Transcription</keyword>
<dbReference type="PANTHER" id="PTHR43133:SF25">
    <property type="entry name" value="RNA POLYMERASE SIGMA FACTOR RFAY-RELATED"/>
    <property type="match status" value="1"/>
</dbReference>
<organism evidence="7 8">
    <name type="scientific">Cryptosporangium phraense</name>
    <dbReference type="NCBI Taxonomy" id="2593070"/>
    <lineage>
        <taxon>Bacteria</taxon>
        <taxon>Bacillati</taxon>
        <taxon>Actinomycetota</taxon>
        <taxon>Actinomycetes</taxon>
        <taxon>Cryptosporangiales</taxon>
        <taxon>Cryptosporangiaceae</taxon>
        <taxon>Cryptosporangium</taxon>
    </lineage>
</organism>
<gene>
    <name evidence="7" type="ORF">FL583_23725</name>
</gene>
<dbReference type="EMBL" id="VIRS01000017">
    <property type="protein sequence ID" value="TQS42733.1"/>
    <property type="molecule type" value="Genomic_DNA"/>
</dbReference>
<dbReference type="PANTHER" id="PTHR43133">
    <property type="entry name" value="RNA POLYMERASE ECF-TYPE SIGMA FACTO"/>
    <property type="match status" value="1"/>
</dbReference>